<sequence length="429" mass="48444">MDYAQLLRDFMLRSLSNIPASLRRKLLEADLRPECTAGLLRTLRGFQNLEPWALRLFDASGKYPTGLFEGAHVDMGAFDECIRTAVRDGFGNVLSQGQYCNLLVYVNNGTAIEEMFQSFSDVLHPRLHYFKSYFSYTKFPVGRLGVCSLSDCSQQDLQTLFAKGVLFELVTAFSAISNTRFLLKVADKTKPDQFALQFLHGMRFYSVVHIAMGHCGSVMSDTWTSIPLFFIIMCLYSLEPFVDGPNTKAFFENLHHEVSYHWWHWLLQIRNFYGITAKRLQQAAWYGSVACALFCVFVKFAWYTSLNPVSRGVTLLAAFFDRILWTIFLAWTTFACCTGRGGILTKLLSWNAYVPLSKLSFGVYLIHVPFLQLLYHASRERRFWSVFNQAGTLLGDAGSNGPMPPKPPSALGIIPGYPEMGTGLGALSR</sequence>
<organism evidence="1 2">
    <name type="scientific">Hyalomma asiaticum</name>
    <name type="common">Tick</name>
    <dbReference type="NCBI Taxonomy" id="266040"/>
    <lineage>
        <taxon>Eukaryota</taxon>
        <taxon>Metazoa</taxon>
        <taxon>Ecdysozoa</taxon>
        <taxon>Arthropoda</taxon>
        <taxon>Chelicerata</taxon>
        <taxon>Arachnida</taxon>
        <taxon>Acari</taxon>
        <taxon>Parasitiformes</taxon>
        <taxon>Ixodida</taxon>
        <taxon>Ixodoidea</taxon>
        <taxon>Ixodidae</taxon>
        <taxon>Hyalomminae</taxon>
        <taxon>Hyalomma</taxon>
    </lineage>
</organism>
<evidence type="ECO:0000313" key="2">
    <source>
        <dbReference type="Proteomes" id="UP000821845"/>
    </source>
</evidence>
<accession>A0ACB7SKT3</accession>
<gene>
    <name evidence="1" type="ORF">HPB50_026723</name>
</gene>
<comment type="caution">
    <text evidence="1">The sequence shown here is derived from an EMBL/GenBank/DDBJ whole genome shotgun (WGS) entry which is preliminary data.</text>
</comment>
<dbReference type="EMBL" id="CM023484">
    <property type="protein sequence ID" value="KAH6934662.1"/>
    <property type="molecule type" value="Genomic_DNA"/>
</dbReference>
<protein>
    <submittedName>
        <fullName evidence="1">Uncharacterized protein</fullName>
    </submittedName>
</protein>
<name>A0ACB7SKT3_HYAAI</name>
<keyword evidence="2" id="KW-1185">Reference proteome</keyword>
<proteinExistence type="predicted"/>
<dbReference type="Proteomes" id="UP000821845">
    <property type="component" value="Chromosome 4"/>
</dbReference>
<evidence type="ECO:0000313" key="1">
    <source>
        <dbReference type="EMBL" id="KAH6934662.1"/>
    </source>
</evidence>
<reference evidence="1" key="1">
    <citation type="submission" date="2020-05" db="EMBL/GenBank/DDBJ databases">
        <title>Large-scale comparative analyses of tick genomes elucidate their genetic diversity and vector capacities.</title>
        <authorList>
            <person name="Jia N."/>
            <person name="Wang J."/>
            <person name="Shi W."/>
            <person name="Du L."/>
            <person name="Sun Y."/>
            <person name="Zhan W."/>
            <person name="Jiang J."/>
            <person name="Wang Q."/>
            <person name="Zhang B."/>
            <person name="Ji P."/>
            <person name="Sakyi L.B."/>
            <person name="Cui X."/>
            <person name="Yuan T."/>
            <person name="Jiang B."/>
            <person name="Yang W."/>
            <person name="Lam T.T.-Y."/>
            <person name="Chang Q."/>
            <person name="Ding S."/>
            <person name="Wang X."/>
            <person name="Zhu J."/>
            <person name="Ruan X."/>
            <person name="Zhao L."/>
            <person name="Wei J."/>
            <person name="Que T."/>
            <person name="Du C."/>
            <person name="Cheng J."/>
            <person name="Dai P."/>
            <person name="Han X."/>
            <person name="Huang E."/>
            <person name="Gao Y."/>
            <person name="Liu J."/>
            <person name="Shao H."/>
            <person name="Ye R."/>
            <person name="Li L."/>
            <person name="Wei W."/>
            <person name="Wang X."/>
            <person name="Wang C."/>
            <person name="Yang T."/>
            <person name="Huo Q."/>
            <person name="Li W."/>
            <person name="Guo W."/>
            <person name="Chen H."/>
            <person name="Zhou L."/>
            <person name="Ni X."/>
            <person name="Tian J."/>
            <person name="Zhou Y."/>
            <person name="Sheng Y."/>
            <person name="Liu T."/>
            <person name="Pan Y."/>
            <person name="Xia L."/>
            <person name="Li J."/>
            <person name="Zhao F."/>
            <person name="Cao W."/>
        </authorList>
    </citation>
    <scope>NUCLEOTIDE SEQUENCE</scope>
    <source>
        <strain evidence="1">Hyas-2018</strain>
    </source>
</reference>